<dbReference type="OrthoDB" id="9809583at2"/>
<dbReference type="EMBL" id="CP043869">
    <property type="protein sequence ID" value="QEQ97320.1"/>
    <property type="molecule type" value="Genomic_DNA"/>
</dbReference>
<protein>
    <submittedName>
        <fullName evidence="1">Uncharacterized protein</fullName>
    </submittedName>
</protein>
<gene>
    <name evidence="1" type="ORF">F0U83_11695</name>
</gene>
<sequence length="275" mass="29857">MKNIARHTLFYGLVISYSAYSEVGLKVEPSFVTTASEVIIEVEDICDAPNTGVIYGDRRVISVDQGNQRIEVSFIEPSFLWGTPLPCSSSLSVPIGSLPYPSTWSVSIYAGNSLIDPFNPSQKVLTTEIMVHNKTLERHHEAPSQNSVQSGVGLIRGWACDANKVEISIDGGDRIPVAYGTTRGDTESICNDTNNGYGMVMAWGLLSEGTHRMQTFVDGAQISDVQFEVAGIGKEFAKGLSGIYELQDFPTLGESVTVEWSEAAQNFIIVDHSAP</sequence>
<organism evidence="1 2">
    <name type="scientific">Neptunomonas concharum</name>
    <dbReference type="NCBI Taxonomy" id="1031538"/>
    <lineage>
        <taxon>Bacteria</taxon>
        <taxon>Pseudomonadati</taxon>
        <taxon>Pseudomonadota</taxon>
        <taxon>Gammaproteobacteria</taxon>
        <taxon>Oceanospirillales</taxon>
        <taxon>Oceanospirillaceae</taxon>
        <taxon>Neptunomonas</taxon>
    </lineage>
</organism>
<name>A0A5P1RCF4_9GAMM</name>
<reference evidence="1 2" key="1">
    <citation type="journal article" date="2019" name="Biochem. Eng. J.">
        <title>Metabolic engineering of the marine bacteria Neptunomonas concharum for the production of acetoin and meso-2,3-butanediol from acetate.</title>
        <authorList>
            <person name="Li W."/>
            <person name="Pu N."/>
            <person name="Liu C.-X."/>
            <person name="Yuan Q.-P."/>
            <person name="Li Z.-J."/>
        </authorList>
    </citation>
    <scope>NUCLEOTIDE SEQUENCE [LARGE SCALE GENOMIC DNA]</scope>
    <source>
        <strain evidence="1 2">JCM17730</strain>
    </source>
</reference>
<accession>A0A5P1RCF4</accession>
<dbReference type="AlphaFoldDB" id="A0A5P1RCF4"/>
<evidence type="ECO:0000313" key="1">
    <source>
        <dbReference type="EMBL" id="QEQ97320.1"/>
    </source>
</evidence>
<dbReference type="RefSeq" id="WP_138987038.1">
    <property type="nucleotide sequence ID" value="NZ_CP043869.1"/>
</dbReference>
<proteinExistence type="predicted"/>
<evidence type="ECO:0000313" key="2">
    <source>
        <dbReference type="Proteomes" id="UP000324760"/>
    </source>
</evidence>
<keyword evidence="2" id="KW-1185">Reference proteome</keyword>
<dbReference type="Proteomes" id="UP000324760">
    <property type="component" value="Chromosome"/>
</dbReference>
<dbReference type="KEGG" id="ncu:F0U83_11695"/>